<organism evidence="2 3">
    <name type="scientific">Lipingzhangella halophila</name>
    <dbReference type="NCBI Taxonomy" id="1783352"/>
    <lineage>
        <taxon>Bacteria</taxon>
        <taxon>Bacillati</taxon>
        <taxon>Actinomycetota</taxon>
        <taxon>Actinomycetes</taxon>
        <taxon>Streptosporangiales</taxon>
        <taxon>Nocardiopsidaceae</taxon>
        <taxon>Lipingzhangella</taxon>
    </lineage>
</organism>
<dbReference type="RefSeq" id="WP_184577577.1">
    <property type="nucleotide sequence ID" value="NZ_JACHJT010000001.1"/>
</dbReference>
<evidence type="ECO:0000313" key="2">
    <source>
        <dbReference type="EMBL" id="MBB4931425.1"/>
    </source>
</evidence>
<dbReference type="AlphaFoldDB" id="A0A7W7W366"/>
<dbReference type="EMBL" id="JACHJT010000001">
    <property type="protein sequence ID" value="MBB4931425.1"/>
    <property type="molecule type" value="Genomic_DNA"/>
</dbReference>
<accession>A0A7W7W366</accession>
<name>A0A7W7W366_9ACTN</name>
<keyword evidence="1" id="KW-0472">Membrane</keyword>
<comment type="caution">
    <text evidence="2">The sequence shown here is derived from an EMBL/GenBank/DDBJ whole genome shotgun (WGS) entry which is preliminary data.</text>
</comment>
<gene>
    <name evidence="2" type="ORF">F4561_002245</name>
</gene>
<keyword evidence="3" id="KW-1185">Reference proteome</keyword>
<evidence type="ECO:0000313" key="3">
    <source>
        <dbReference type="Proteomes" id="UP000523007"/>
    </source>
</evidence>
<sequence length="52" mass="5328">MGALGITGLIALIAIMAIPVSIVAGAVVYVIRIARKGTAATLVDAMKYRELA</sequence>
<keyword evidence="1" id="KW-1133">Transmembrane helix</keyword>
<proteinExistence type="predicted"/>
<keyword evidence="1" id="KW-0812">Transmembrane</keyword>
<evidence type="ECO:0000256" key="1">
    <source>
        <dbReference type="SAM" id="Phobius"/>
    </source>
</evidence>
<protein>
    <submittedName>
        <fullName evidence="2">Uncharacterized protein</fullName>
    </submittedName>
</protein>
<feature type="transmembrane region" description="Helical" evidence="1">
    <location>
        <begin position="6"/>
        <end position="31"/>
    </location>
</feature>
<dbReference type="Proteomes" id="UP000523007">
    <property type="component" value="Unassembled WGS sequence"/>
</dbReference>
<reference evidence="2 3" key="1">
    <citation type="submission" date="2020-08" db="EMBL/GenBank/DDBJ databases">
        <title>Sequencing the genomes of 1000 actinobacteria strains.</title>
        <authorList>
            <person name="Klenk H.-P."/>
        </authorList>
    </citation>
    <scope>NUCLEOTIDE SEQUENCE [LARGE SCALE GENOMIC DNA]</scope>
    <source>
        <strain evidence="2 3">DSM 102030</strain>
    </source>
</reference>